<evidence type="ECO:0000313" key="8">
    <source>
        <dbReference type="EMBL" id="AYV48265.1"/>
    </source>
</evidence>
<keyword evidence="5 6" id="KW-0238">DNA-binding</keyword>
<dbReference type="EMBL" id="CP026100">
    <property type="protein sequence ID" value="AYV48265.1"/>
    <property type="molecule type" value="Genomic_DNA"/>
</dbReference>
<dbReference type="Proteomes" id="UP000281192">
    <property type="component" value="Chromosome"/>
</dbReference>
<evidence type="ECO:0000313" key="9">
    <source>
        <dbReference type="EMBL" id="PLR06425.1"/>
    </source>
</evidence>
<dbReference type="GO" id="GO:0003677">
    <property type="term" value="F:DNA binding"/>
    <property type="evidence" value="ECO:0007669"/>
    <property type="project" value="UniProtKB-UniRule"/>
</dbReference>
<feature type="active site" evidence="6">
    <location>
        <position position="193"/>
    </location>
</feature>
<evidence type="ECO:0000256" key="2">
    <source>
        <dbReference type="ARBA" id="ARBA00022676"/>
    </source>
</evidence>
<keyword evidence="2 6" id="KW-0328">Glycosyltransferase</keyword>
<sequence length="340" mass="38206">MARHWLVFRLPAGAVVGLSAAFIDAHIQRWVGNLDSRFFPHRRLWPDLLFHHAPLENAVRIINSGQLLSRNASNGLRGRDVAAGGVIDNRDRAHNFVRLYFRPRTPTQFNIEGIRRPADCRYENGHAPVLVMFVLDARSILSMPNVRFSNINMQLNAARDGDDEAFFNELDFAKIYHEGAYTDASIKDHRCAEVLCPSPLPLAQHLRGIICRSEAERETLAYQAGVAIAPYRDRVFASDDLKVFDKNFPFANRVSASNEGVSFTLNPRYDGQNIQVQVRITRPDGQVVFEITYPDMPALTNTGGSWITRTPLADGSYIVSLTIDGHLAYQAAHYVGEVLF</sequence>
<evidence type="ECO:0000256" key="3">
    <source>
        <dbReference type="ARBA" id="ARBA00022679"/>
    </source>
</evidence>
<dbReference type="Proteomes" id="UP000234483">
    <property type="component" value="Unassembled WGS sequence"/>
</dbReference>
<dbReference type="InterPro" id="IPR029494">
    <property type="entry name" value="DarT"/>
</dbReference>
<feature type="binding site" evidence="6">
    <location>
        <position position="90"/>
    </location>
    <ligand>
        <name>NAD(+)</name>
        <dbReference type="ChEBI" id="CHEBI:57540"/>
    </ligand>
</feature>
<reference evidence="8 11" key="2">
    <citation type="submission" date="2018-01" db="EMBL/GenBank/DDBJ databases">
        <title>Complete genome sequence of Caulobacter flavus RHGG3.</title>
        <authorList>
            <person name="Yang E."/>
        </authorList>
    </citation>
    <scope>NUCLEOTIDE SEQUENCE [LARGE SCALE GENOMIC DNA]</scope>
    <source>
        <strain evidence="8 11">RHGG3</strain>
    </source>
</reference>
<feature type="domain" description="DarT" evidence="7">
    <location>
        <begin position="47"/>
        <end position="243"/>
    </location>
</feature>
<evidence type="ECO:0000256" key="5">
    <source>
        <dbReference type="ARBA" id="ARBA00023125"/>
    </source>
</evidence>
<evidence type="ECO:0000256" key="6">
    <source>
        <dbReference type="PROSITE-ProRule" id="PRU01362"/>
    </source>
</evidence>
<dbReference type="PROSITE" id="PS52018">
    <property type="entry name" value="DART"/>
    <property type="match status" value="1"/>
</dbReference>
<name>A0A2N5CL13_9CAUL</name>
<comment type="similarity">
    <text evidence="6">Belongs to the DarT ADP-ribosyltransferase family.</text>
</comment>
<keyword evidence="3 6" id="KW-0808">Transferase</keyword>
<evidence type="ECO:0000313" key="10">
    <source>
        <dbReference type="Proteomes" id="UP000234483"/>
    </source>
</evidence>
<gene>
    <name evidence="8" type="ORF">C1707_19475</name>
    <name evidence="9" type="ORF">CFHF_24845</name>
</gene>
<dbReference type="AlphaFoldDB" id="A0A2N5CL13"/>
<organism evidence="9 10">
    <name type="scientific">Caulobacter flavus</name>
    <dbReference type="NCBI Taxonomy" id="1679497"/>
    <lineage>
        <taxon>Bacteria</taxon>
        <taxon>Pseudomonadati</taxon>
        <taxon>Pseudomonadota</taxon>
        <taxon>Alphaproteobacteria</taxon>
        <taxon>Caulobacterales</taxon>
        <taxon>Caulobacteraceae</taxon>
        <taxon>Caulobacter</taxon>
    </lineage>
</organism>
<evidence type="ECO:0000256" key="1">
    <source>
        <dbReference type="ARBA" id="ARBA00022649"/>
    </source>
</evidence>
<comment type="catalytic activity">
    <reaction evidence="6">
        <text>a thymidine in DNA + NAD(+) = an N-(ADP-alpha-D-ribosyl)-thymidine in DNA + nicotinamide + H(+)</text>
        <dbReference type="Rhea" id="RHEA:71651"/>
        <dbReference type="Rhea" id="RHEA-COMP:13556"/>
        <dbReference type="Rhea" id="RHEA-COMP:18051"/>
        <dbReference type="ChEBI" id="CHEBI:15378"/>
        <dbReference type="ChEBI" id="CHEBI:17154"/>
        <dbReference type="ChEBI" id="CHEBI:57540"/>
        <dbReference type="ChEBI" id="CHEBI:137386"/>
        <dbReference type="ChEBI" id="CHEBI:191199"/>
    </reaction>
</comment>
<dbReference type="OrthoDB" id="9813972at2"/>
<dbReference type="GO" id="GO:0016757">
    <property type="term" value="F:glycosyltransferase activity"/>
    <property type="evidence" value="ECO:0007669"/>
    <property type="project" value="UniProtKB-UniRule"/>
</dbReference>
<proteinExistence type="inferred from homology"/>
<keyword evidence="1 6" id="KW-1277">Toxin-antitoxin system</keyword>
<keyword evidence="11" id="KW-1185">Reference proteome</keyword>
<accession>A0A2N5CL13</accession>
<dbReference type="EMBL" id="PJRQ01000052">
    <property type="protein sequence ID" value="PLR06425.1"/>
    <property type="molecule type" value="Genomic_DNA"/>
</dbReference>
<feature type="binding site" evidence="6">
    <location>
        <begin position="51"/>
        <end position="53"/>
    </location>
    <ligand>
        <name>NAD(+)</name>
        <dbReference type="ChEBI" id="CHEBI:57540"/>
    </ligand>
</feature>
<dbReference type="Pfam" id="PF14487">
    <property type="entry name" value="DarT"/>
    <property type="match status" value="1"/>
</dbReference>
<comment type="caution">
    <text evidence="6">Lacks conserved residue(s) required for the propagation of feature annotation.</text>
</comment>
<reference evidence="9 10" key="1">
    <citation type="submission" date="2017-12" db="EMBL/GenBank/DDBJ databases">
        <title>The genome sequence of Caulobacter flavus CGMCC1 15093.</title>
        <authorList>
            <person name="Gao J."/>
            <person name="Mao X."/>
            <person name="Sun J."/>
        </authorList>
    </citation>
    <scope>NUCLEOTIDE SEQUENCE [LARGE SCALE GENOMIC DNA]</scope>
    <source>
        <strain evidence="9 10">CGMCC1 15093</strain>
    </source>
</reference>
<protein>
    <recommendedName>
        <fullName evidence="7">DarT domain-containing protein</fullName>
    </recommendedName>
</protein>
<feature type="binding site" evidence="6">
    <location>
        <position position="68"/>
    </location>
    <ligand>
        <name>NAD(+)</name>
        <dbReference type="ChEBI" id="CHEBI:57540"/>
    </ligand>
</feature>
<feature type="active site" description="Proton acceptor" evidence="6">
    <location>
        <position position="90"/>
    </location>
</feature>
<dbReference type="GO" id="GO:0016779">
    <property type="term" value="F:nucleotidyltransferase activity"/>
    <property type="evidence" value="ECO:0007669"/>
    <property type="project" value="UniProtKB-UniRule"/>
</dbReference>
<evidence type="ECO:0000256" key="4">
    <source>
        <dbReference type="ARBA" id="ARBA00022695"/>
    </source>
</evidence>
<keyword evidence="4 6" id="KW-0548">Nucleotidyltransferase</keyword>
<evidence type="ECO:0000313" key="11">
    <source>
        <dbReference type="Proteomes" id="UP000281192"/>
    </source>
</evidence>
<dbReference type="KEGG" id="cfh:C1707_19475"/>
<evidence type="ECO:0000259" key="7">
    <source>
        <dbReference type="PROSITE" id="PS52018"/>
    </source>
</evidence>